<dbReference type="Gene3D" id="3.40.50.720">
    <property type="entry name" value="NAD(P)-binding Rossmann-like Domain"/>
    <property type="match status" value="1"/>
</dbReference>
<organism evidence="3 4">
    <name type="scientific">Sunxiuqinia dokdonensis</name>
    <dbReference type="NCBI Taxonomy" id="1409788"/>
    <lineage>
        <taxon>Bacteria</taxon>
        <taxon>Pseudomonadati</taxon>
        <taxon>Bacteroidota</taxon>
        <taxon>Bacteroidia</taxon>
        <taxon>Marinilabiliales</taxon>
        <taxon>Prolixibacteraceae</taxon>
        <taxon>Sunxiuqinia</taxon>
    </lineage>
</organism>
<evidence type="ECO:0000313" key="4">
    <source>
        <dbReference type="Proteomes" id="UP000036958"/>
    </source>
</evidence>
<dbReference type="Pfam" id="PF01370">
    <property type="entry name" value="Epimerase"/>
    <property type="match status" value="1"/>
</dbReference>
<dbReference type="STRING" id="1409788.NC99_00670"/>
<dbReference type="RefSeq" id="WP_053178703.1">
    <property type="nucleotide sequence ID" value="NZ_LGIA01000005.1"/>
</dbReference>
<dbReference type="PATRIC" id="fig|1409788.3.peg.69"/>
<reference evidence="4" key="1">
    <citation type="submission" date="2015-07" db="EMBL/GenBank/DDBJ databases">
        <title>Genome sequencing of Sunxiuqinia dokdonensis strain SK.</title>
        <authorList>
            <person name="Ahn S."/>
            <person name="Kim B.-C."/>
        </authorList>
    </citation>
    <scope>NUCLEOTIDE SEQUENCE [LARGE SCALE GENOMIC DNA]</scope>
    <source>
        <strain evidence="4">SK</strain>
    </source>
</reference>
<name>A0A0L8VF66_9BACT</name>
<dbReference type="InterPro" id="IPR036291">
    <property type="entry name" value="NAD(P)-bd_dom_sf"/>
</dbReference>
<dbReference type="EMBL" id="LGIA01000005">
    <property type="protein sequence ID" value="KOH47101.1"/>
    <property type="molecule type" value="Genomic_DNA"/>
</dbReference>
<protein>
    <submittedName>
        <fullName evidence="3">UDP-glucose 4-epimerase</fullName>
    </submittedName>
</protein>
<comment type="caution">
    <text evidence="3">The sequence shown here is derived from an EMBL/GenBank/DDBJ whole genome shotgun (WGS) entry which is preliminary data.</text>
</comment>
<dbReference type="Gene3D" id="3.90.25.10">
    <property type="entry name" value="UDP-galactose 4-epimerase, domain 1"/>
    <property type="match status" value="2"/>
</dbReference>
<dbReference type="Proteomes" id="UP000036958">
    <property type="component" value="Unassembled WGS sequence"/>
</dbReference>
<comment type="similarity">
    <text evidence="1">Belongs to the NAD(P)-dependent epimerase/dehydratase family.</text>
</comment>
<accession>A0A0L8VF66</accession>
<sequence>MTKIIQNKKVLVTGGAGFIGSNLVDRLLEQGNEVVCLDNFATGKRENLAGALKHPAFKLVEGDIRNYEDCQKAVEGCDYVLHQAALGSVPRSIADPMTTTDVNIGGFVKMLHAASDAGVKRFVYAASSSTYGDHPALPKVEHQIGKALSPYAITKYVDELFAENFSEVYGIETIGLRYFNVFGRRQDPNGAYAAVIPLFVKQFIQHQSPRINGDGSYSRDFTYIENVLQANQLAAITPSETIRERTKQYHASIINTTPAQSVSPPHRGGVAPSNDGDGVVVDGDGVVIAEDGVVEQPVTLSQVFNIAYGQRTTLNELAQLLKNNLAQFDPKIGTIDLQYGSTRPGDVPHSLASIEKAHSILGYQPEYSVKQGLEEACEWYWGNTLSPKIKE</sequence>
<gene>
    <name evidence="3" type="ORF">NC99_00670</name>
</gene>
<evidence type="ECO:0000256" key="1">
    <source>
        <dbReference type="ARBA" id="ARBA00007637"/>
    </source>
</evidence>
<dbReference type="AlphaFoldDB" id="A0A0L8VF66"/>
<evidence type="ECO:0000313" key="3">
    <source>
        <dbReference type="EMBL" id="KOH47101.1"/>
    </source>
</evidence>
<dbReference type="PANTHER" id="PTHR43000">
    <property type="entry name" value="DTDP-D-GLUCOSE 4,6-DEHYDRATASE-RELATED"/>
    <property type="match status" value="1"/>
</dbReference>
<evidence type="ECO:0000259" key="2">
    <source>
        <dbReference type="Pfam" id="PF01370"/>
    </source>
</evidence>
<dbReference type="OrthoDB" id="9810015at2"/>
<dbReference type="InterPro" id="IPR001509">
    <property type="entry name" value="Epimerase_deHydtase"/>
</dbReference>
<dbReference type="CDD" id="cd05256">
    <property type="entry name" value="UDP_AE_SDR_e"/>
    <property type="match status" value="1"/>
</dbReference>
<proteinExistence type="inferred from homology"/>
<dbReference type="SUPFAM" id="SSF51735">
    <property type="entry name" value="NAD(P)-binding Rossmann-fold domains"/>
    <property type="match status" value="1"/>
</dbReference>
<keyword evidence="4" id="KW-1185">Reference proteome</keyword>
<feature type="domain" description="NAD-dependent epimerase/dehydratase" evidence="2">
    <location>
        <begin position="10"/>
        <end position="237"/>
    </location>
</feature>